<gene>
    <name evidence="1" type="ORF">GCM10023185_26410</name>
</gene>
<proteinExistence type="predicted"/>
<evidence type="ECO:0000313" key="2">
    <source>
        <dbReference type="Proteomes" id="UP001501153"/>
    </source>
</evidence>
<dbReference type="Proteomes" id="UP001501153">
    <property type="component" value="Unassembled WGS sequence"/>
</dbReference>
<keyword evidence="2" id="KW-1185">Reference proteome</keyword>
<organism evidence="1 2">
    <name type="scientific">Hymenobacter saemangeumensis</name>
    <dbReference type="NCBI Taxonomy" id="1084522"/>
    <lineage>
        <taxon>Bacteria</taxon>
        <taxon>Pseudomonadati</taxon>
        <taxon>Bacteroidota</taxon>
        <taxon>Cytophagia</taxon>
        <taxon>Cytophagales</taxon>
        <taxon>Hymenobacteraceae</taxon>
        <taxon>Hymenobacter</taxon>
    </lineage>
</organism>
<comment type="caution">
    <text evidence="1">The sequence shown here is derived from an EMBL/GenBank/DDBJ whole genome shotgun (WGS) entry which is preliminary data.</text>
</comment>
<name>A0ABP8IIP5_9BACT</name>
<reference evidence="2" key="1">
    <citation type="journal article" date="2019" name="Int. J. Syst. Evol. Microbiol.">
        <title>The Global Catalogue of Microorganisms (GCM) 10K type strain sequencing project: providing services to taxonomists for standard genome sequencing and annotation.</title>
        <authorList>
            <consortium name="The Broad Institute Genomics Platform"/>
            <consortium name="The Broad Institute Genome Sequencing Center for Infectious Disease"/>
            <person name="Wu L."/>
            <person name="Ma J."/>
        </authorList>
    </citation>
    <scope>NUCLEOTIDE SEQUENCE [LARGE SCALE GENOMIC DNA]</scope>
    <source>
        <strain evidence="2">JCM 17923</strain>
    </source>
</reference>
<dbReference type="EMBL" id="BAABGZ010000029">
    <property type="protein sequence ID" value="GAA4359636.1"/>
    <property type="molecule type" value="Genomic_DNA"/>
</dbReference>
<protein>
    <submittedName>
        <fullName evidence="1">Uncharacterized protein</fullName>
    </submittedName>
</protein>
<evidence type="ECO:0000313" key="1">
    <source>
        <dbReference type="EMBL" id="GAA4359636.1"/>
    </source>
</evidence>
<accession>A0ABP8IIP5</accession>
<sequence>MPGLVGKLQVVGSPGMAQPYPVEAVVGSESRQLLQAQPFAVKPEEGRQIIGWARNAKRRKPHQP</sequence>